<dbReference type="CDD" id="cd00093">
    <property type="entry name" value="HTH_XRE"/>
    <property type="match status" value="1"/>
</dbReference>
<accession>A0A1W2E853</accession>
<evidence type="ECO:0000313" key="2">
    <source>
        <dbReference type="EMBL" id="SMD05496.1"/>
    </source>
</evidence>
<dbReference type="OrthoDB" id="8234829at2"/>
<name>A0A1W2E853_9HYPH</name>
<dbReference type="Pfam" id="PF01381">
    <property type="entry name" value="HTH_3"/>
    <property type="match status" value="1"/>
</dbReference>
<evidence type="ECO:0000313" key="3">
    <source>
        <dbReference type="Proteomes" id="UP000192656"/>
    </source>
</evidence>
<gene>
    <name evidence="2" type="ORF">SAMN06297251_12216</name>
</gene>
<reference evidence="2 3" key="1">
    <citation type="submission" date="2017-04" db="EMBL/GenBank/DDBJ databases">
        <authorList>
            <person name="Afonso C.L."/>
            <person name="Miller P.J."/>
            <person name="Scott M.A."/>
            <person name="Spackman E."/>
            <person name="Goraichik I."/>
            <person name="Dimitrov K.M."/>
            <person name="Suarez D.L."/>
            <person name="Swayne D.E."/>
        </authorList>
    </citation>
    <scope>NUCLEOTIDE SEQUENCE [LARGE SCALE GENOMIC DNA]</scope>
    <source>
        <strain evidence="2 3">CGMCC 1.10972</strain>
    </source>
</reference>
<dbReference type="Proteomes" id="UP000192656">
    <property type="component" value="Unassembled WGS sequence"/>
</dbReference>
<proteinExistence type="predicted"/>
<sequence length="89" mass="9627">MTPDAFKAWRKSLGLKQKDAADKLGLKKRVIQYYEKGARDGKNIEIPKTVELACFALSMGVETYDGRQLPGAVAIASEGTEPAGEVMPA</sequence>
<dbReference type="PROSITE" id="PS50943">
    <property type="entry name" value="HTH_CROC1"/>
    <property type="match status" value="1"/>
</dbReference>
<dbReference type="SUPFAM" id="SSF47413">
    <property type="entry name" value="lambda repressor-like DNA-binding domains"/>
    <property type="match status" value="1"/>
</dbReference>
<dbReference type="Gene3D" id="1.10.260.40">
    <property type="entry name" value="lambda repressor-like DNA-binding domains"/>
    <property type="match status" value="1"/>
</dbReference>
<dbReference type="GO" id="GO:0003677">
    <property type="term" value="F:DNA binding"/>
    <property type="evidence" value="ECO:0007669"/>
    <property type="project" value="InterPro"/>
</dbReference>
<dbReference type="STRING" id="937218.SAMN06297251_12216"/>
<evidence type="ECO:0000259" key="1">
    <source>
        <dbReference type="PROSITE" id="PS50943"/>
    </source>
</evidence>
<dbReference type="InterPro" id="IPR010982">
    <property type="entry name" value="Lambda_DNA-bd_dom_sf"/>
</dbReference>
<dbReference type="RefSeq" id="WP_084411995.1">
    <property type="nucleotide sequence ID" value="NZ_FWXR01000022.1"/>
</dbReference>
<protein>
    <submittedName>
        <fullName evidence="2">Helix-turn-helix</fullName>
    </submittedName>
</protein>
<dbReference type="InterPro" id="IPR001387">
    <property type="entry name" value="Cro/C1-type_HTH"/>
</dbReference>
<feature type="domain" description="HTH cro/C1-type" evidence="1">
    <location>
        <begin position="6"/>
        <end position="39"/>
    </location>
</feature>
<dbReference type="AlphaFoldDB" id="A0A1W2E853"/>
<keyword evidence="3" id="KW-1185">Reference proteome</keyword>
<dbReference type="EMBL" id="FWXR01000022">
    <property type="protein sequence ID" value="SMD05496.1"/>
    <property type="molecule type" value="Genomic_DNA"/>
</dbReference>
<dbReference type="SMART" id="SM00530">
    <property type="entry name" value="HTH_XRE"/>
    <property type="match status" value="1"/>
</dbReference>
<organism evidence="2 3">
    <name type="scientific">Fulvimarina manganoxydans</name>
    <dbReference type="NCBI Taxonomy" id="937218"/>
    <lineage>
        <taxon>Bacteria</taxon>
        <taxon>Pseudomonadati</taxon>
        <taxon>Pseudomonadota</taxon>
        <taxon>Alphaproteobacteria</taxon>
        <taxon>Hyphomicrobiales</taxon>
        <taxon>Aurantimonadaceae</taxon>
        <taxon>Fulvimarina</taxon>
    </lineage>
</organism>